<dbReference type="RefSeq" id="WP_066140348.1">
    <property type="nucleotide sequence ID" value="NZ_CBCSGM010000001.1"/>
</dbReference>
<keyword evidence="2" id="KW-1185">Reference proteome</keyword>
<dbReference type="EMBL" id="LS483476">
    <property type="protein sequence ID" value="SQI60746.1"/>
    <property type="molecule type" value="Genomic_DNA"/>
</dbReference>
<organism evidence="1 2">
    <name type="scientific">Lederbergia lenta</name>
    <name type="common">Bacillus lentus</name>
    <dbReference type="NCBI Taxonomy" id="1467"/>
    <lineage>
        <taxon>Bacteria</taxon>
        <taxon>Bacillati</taxon>
        <taxon>Bacillota</taxon>
        <taxon>Bacilli</taxon>
        <taxon>Bacillales</taxon>
        <taxon>Bacillaceae</taxon>
        <taxon>Lederbergia</taxon>
    </lineage>
</organism>
<dbReference type="KEGG" id="blen:NCTC4824_02909"/>
<accession>A0A2X4W966</accession>
<dbReference type="AlphaFoldDB" id="A0A2X4W966"/>
<evidence type="ECO:0000313" key="1">
    <source>
        <dbReference type="EMBL" id="SQI60746.1"/>
    </source>
</evidence>
<reference evidence="1 2" key="1">
    <citation type="submission" date="2018-06" db="EMBL/GenBank/DDBJ databases">
        <authorList>
            <consortium name="Pathogen Informatics"/>
            <person name="Doyle S."/>
        </authorList>
    </citation>
    <scope>NUCLEOTIDE SEQUENCE [LARGE SCALE GENOMIC DNA]</scope>
    <source>
        <strain evidence="1 2">NCTC4824</strain>
    </source>
</reference>
<sequence>MNKRLYDIEQRVTKEHKDLTKFVKHVFDEYDKKAEEHRLLMASNALAGIKTSGTEEKAFYDTINETKRWVLDVLERTIQDFEHTGDKNWNRNFRDGVDE</sequence>
<gene>
    <name evidence="1" type="ORF">NCTC4824_02909</name>
</gene>
<dbReference type="Proteomes" id="UP000249134">
    <property type="component" value="Chromosome 1"/>
</dbReference>
<proteinExistence type="predicted"/>
<evidence type="ECO:0000313" key="2">
    <source>
        <dbReference type="Proteomes" id="UP000249134"/>
    </source>
</evidence>
<name>A0A2X4W966_LEDLE</name>
<protein>
    <submittedName>
        <fullName evidence="1">Uncharacterized protein</fullName>
    </submittedName>
</protein>